<keyword evidence="6" id="KW-1185">Reference proteome</keyword>
<evidence type="ECO:0000256" key="2">
    <source>
        <dbReference type="SAM" id="MobiDB-lite"/>
    </source>
</evidence>
<dbReference type="InterPro" id="IPR001025">
    <property type="entry name" value="BAH_dom"/>
</dbReference>
<feature type="transmembrane region" description="Helical" evidence="3">
    <location>
        <begin position="12"/>
        <end position="29"/>
    </location>
</feature>
<organism evidence="5 6">
    <name type="scientific">Cinchona calisaya</name>
    <dbReference type="NCBI Taxonomy" id="153742"/>
    <lineage>
        <taxon>Eukaryota</taxon>
        <taxon>Viridiplantae</taxon>
        <taxon>Streptophyta</taxon>
        <taxon>Embryophyta</taxon>
        <taxon>Tracheophyta</taxon>
        <taxon>Spermatophyta</taxon>
        <taxon>Magnoliopsida</taxon>
        <taxon>eudicotyledons</taxon>
        <taxon>Gunneridae</taxon>
        <taxon>Pentapetalae</taxon>
        <taxon>asterids</taxon>
        <taxon>lamiids</taxon>
        <taxon>Gentianales</taxon>
        <taxon>Rubiaceae</taxon>
        <taxon>Cinchonoideae</taxon>
        <taxon>Cinchoneae</taxon>
        <taxon>Cinchona</taxon>
    </lineage>
</organism>
<feature type="compositionally biased region" description="Basic and acidic residues" evidence="2">
    <location>
        <begin position="776"/>
        <end position="786"/>
    </location>
</feature>
<gene>
    <name evidence="5" type="ORF">ACH5RR_014662</name>
</gene>
<protein>
    <recommendedName>
        <fullName evidence="4">BAH domain-containing protein</fullName>
    </recommendedName>
</protein>
<keyword evidence="1" id="KW-0732">Signal</keyword>
<dbReference type="InterPro" id="IPR008395">
    <property type="entry name" value="Agenet-like_dom"/>
</dbReference>
<evidence type="ECO:0000256" key="3">
    <source>
        <dbReference type="SAM" id="Phobius"/>
    </source>
</evidence>
<evidence type="ECO:0000313" key="5">
    <source>
        <dbReference type="EMBL" id="KAL3521828.1"/>
    </source>
</evidence>
<dbReference type="InterPro" id="IPR043151">
    <property type="entry name" value="BAH_sf"/>
</dbReference>
<feature type="region of interest" description="Disordered" evidence="2">
    <location>
        <begin position="724"/>
        <end position="748"/>
    </location>
</feature>
<comment type="caution">
    <text evidence="5">The sequence shown here is derived from an EMBL/GenBank/DDBJ whole genome shotgun (WGS) entry which is preliminary data.</text>
</comment>
<dbReference type="PROSITE" id="PS51038">
    <property type="entry name" value="BAH"/>
    <property type="match status" value="1"/>
</dbReference>
<dbReference type="Gene3D" id="2.30.30.490">
    <property type="match status" value="1"/>
</dbReference>
<feature type="region of interest" description="Disordered" evidence="2">
    <location>
        <begin position="776"/>
        <end position="811"/>
    </location>
</feature>
<keyword evidence="3" id="KW-1133">Transmembrane helix</keyword>
<dbReference type="Pfam" id="PF24068">
    <property type="entry name" value="TPD1_C"/>
    <property type="match status" value="1"/>
</dbReference>
<evidence type="ECO:0000313" key="6">
    <source>
        <dbReference type="Proteomes" id="UP001630127"/>
    </source>
</evidence>
<feature type="domain" description="BAH" evidence="4">
    <location>
        <begin position="316"/>
        <end position="435"/>
    </location>
</feature>
<dbReference type="Pfam" id="PF05641">
    <property type="entry name" value="Agenet"/>
    <property type="match status" value="1"/>
</dbReference>
<name>A0ABD2ZS42_9GENT</name>
<dbReference type="EMBL" id="JBJUIK010000007">
    <property type="protein sequence ID" value="KAL3521828.1"/>
    <property type="molecule type" value="Genomic_DNA"/>
</dbReference>
<keyword evidence="3" id="KW-0472">Membrane</keyword>
<dbReference type="Proteomes" id="UP001630127">
    <property type="component" value="Unassembled WGS sequence"/>
</dbReference>
<dbReference type="InterPro" id="IPR014002">
    <property type="entry name" value="Agenet_dom_plant"/>
</dbReference>
<keyword evidence="3" id="KW-0812">Transmembrane</keyword>
<sequence length="811" mass="91023">MVKMADNSRSFYNVCMILGFVCMLLLLFGKTFHGVVDSYNASESANEAGIEEPAFSKENKATTARKLLALSGNGTDDGVDGGDGGDGGSTNRIGQSLCSKDNIFINQGQTSPLPSGIPTYTVEVQNVCISGSCSISDIHLSCGWFSSARLINPQIFRRIAYDDCLVNDGQALNPGEALTFQMFLHNQVFITWEERIISQEKGNRDFVDAYGYMGTVTAGTKWRARREVVEWLTELVSEFRQSAAFSRAEYLTIESTLHWGSPGFSMDSLQNLTNQMDQIQVSRKFKAPGSDIVWSGEAWLCSKELKHYPAFCRNKTIIAVYSFVLIMAEEESHCLGYVEDLYEDKKGEKLVQVRLFHHNQEIKHIVPELNVRPEEVFITSDVQRISAKNIDSVVTVLTPNHYKKCLALLPEKSSSGIYMCHREFKKNKIKPFSVSKLRGYNNQAILSSFVRHHGSRNRAKVRKTAEEGNDFHSVEPSRQRVRRTRSRTRNQKQETAYSGVTNLIPEKQVEKCEPTHRKLKIKLSIQGPAAVKLVGFKTSQASSEDDGENIELLCQDSGIRGCWFRCKILQTSQKGIKVQYYDVQDVDGPGKLEEWIPAPRVAAPDKLGMRFAGRLTVRPWPHHDSSNCSFEVGDSVDAWWCDGWWEGVIIGLDINGSDNLQVYFPGENKFLTLQRKDLRPSRDWVGNKWMEINPKRDILSVISSTVSHNMKLPMCSTSAEVSKHHSSRLAESQVPVSSKLKASEDGNQKLHCSASSADLKDVDGLNSKKRLRIRHADNIVDKDKGPESNARGSSKSVSKDIFGNRHKIVKK</sequence>
<evidence type="ECO:0000259" key="4">
    <source>
        <dbReference type="PROSITE" id="PS51038"/>
    </source>
</evidence>
<accession>A0ABD2ZS42</accession>
<dbReference type="SMART" id="SM00743">
    <property type="entry name" value="Agenet"/>
    <property type="match status" value="1"/>
</dbReference>
<dbReference type="AlphaFoldDB" id="A0ABD2ZS42"/>
<dbReference type="PANTHER" id="PTHR31917">
    <property type="entry name" value="AGENET DOMAIN-CONTAINING PROTEIN-RELATED"/>
    <property type="match status" value="1"/>
</dbReference>
<proteinExistence type="predicted"/>
<evidence type="ECO:0000256" key="1">
    <source>
        <dbReference type="ARBA" id="ARBA00022729"/>
    </source>
</evidence>
<dbReference type="PANTHER" id="PTHR31917:SF3">
    <property type="entry name" value="BROMO ADJACENT-LIKE DOMAIN PROTEIN"/>
    <property type="match status" value="1"/>
</dbReference>
<reference evidence="5 6" key="1">
    <citation type="submission" date="2024-11" db="EMBL/GenBank/DDBJ databases">
        <title>A near-complete genome assembly of Cinchona calisaya.</title>
        <authorList>
            <person name="Lian D.C."/>
            <person name="Zhao X.W."/>
            <person name="Wei L."/>
        </authorList>
    </citation>
    <scope>NUCLEOTIDE SEQUENCE [LARGE SCALE GENOMIC DNA]</scope>
    <source>
        <tissue evidence="5">Nenye</tissue>
    </source>
</reference>
<dbReference type="InterPro" id="IPR040361">
    <property type="entry name" value="TPD1"/>
</dbReference>